<evidence type="ECO:0000256" key="11">
    <source>
        <dbReference type="NCBIfam" id="TIGR00131"/>
    </source>
</evidence>
<dbReference type="InterPro" id="IPR020568">
    <property type="entry name" value="Ribosomal_Su5_D2-typ_SF"/>
</dbReference>
<keyword evidence="10" id="KW-0119">Carbohydrate metabolism</keyword>
<dbReference type="Pfam" id="PF00288">
    <property type="entry name" value="GHMP_kinases_N"/>
    <property type="match status" value="1"/>
</dbReference>
<protein>
    <recommendedName>
        <fullName evidence="11">Galactokinase</fullName>
        <ecNumber evidence="11">2.7.1.6</ecNumber>
    </recommendedName>
</protein>
<gene>
    <name evidence="15" type="ORF">LIP_1195</name>
</gene>
<dbReference type="GO" id="GO:0005829">
    <property type="term" value="C:cytosol"/>
    <property type="evidence" value="ECO:0007669"/>
    <property type="project" value="TreeGrafter"/>
</dbReference>
<sequence length="397" mass="42336">MRAATLKALGPAAGGDPRAAARTVAAPGRVNLIGEHTDYNDGFVLPAAIDRWIVMSGRLRSGREVRVLSLDRREQATFSLEGLHPRQRESLPDWTRYVAGALWSLQVEGLDLGGMELAFTGSVPQGMGLSSSAALEVATGWLALGLNGEELPRLRVAQVGQRAENLFVGVRCGIMDQFASALGREGHALLLDCRSLEHRPVAVPEGLALFVVHPPQGRTLAGSGYNLRRQECEVAARMLAEARPDLAALRDATPEDLRWIEGRVGETRDGHVVATLLARARHVVAENQRVHDAVAALEEGDMEGLGRLVAASHASLRDLFEVSTPDIDRWVERLSTLPGCLGARVVGGGFGGSILALARGSEAGAFQVRAEALAGAGQERPRVFRCRAAAGVGEVFP</sequence>
<dbReference type="Gene3D" id="3.30.70.890">
    <property type="entry name" value="GHMP kinase, C-terminal domain"/>
    <property type="match status" value="1"/>
</dbReference>
<dbReference type="STRING" id="1555112.LIP_1195"/>
<dbReference type="PROSITE" id="PS00627">
    <property type="entry name" value="GHMP_KINASES_ATP"/>
    <property type="match status" value="1"/>
</dbReference>
<keyword evidence="16" id="KW-1185">Reference proteome</keyword>
<dbReference type="PRINTS" id="PR00473">
    <property type="entry name" value="GALCTOKINASE"/>
</dbReference>
<feature type="domain" description="GHMP kinase N-terminal" evidence="12">
    <location>
        <begin position="97"/>
        <end position="183"/>
    </location>
</feature>
<keyword evidence="4" id="KW-0479">Metal-binding</keyword>
<keyword evidence="5" id="KW-0547">Nucleotide-binding</keyword>
<reference evidence="16" key="2">
    <citation type="journal article" date="2016" name="Int. J. Syst. Evol. Microbiol.">
        <title>Complete genome sequence and cell structure of Limnochorda pilosa, a Gram-negative spore-former within the phylum Firmicutes.</title>
        <authorList>
            <person name="Watanabe M."/>
            <person name="Kojima H."/>
            <person name="Fukui M."/>
        </authorList>
    </citation>
    <scope>NUCLEOTIDE SEQUENCE [LARGE SCALE GENOMIC DNA]</scope>
    <source>
        <strain evidence="16">HC45</strain>
    </source>
</reference>
<dbReference type="FunFam" id="3.30.230.10:FF:000017">
    <property type="entry name" value="Galactokinase"/>
    <property type="match status" value="1"/>
</dbReference>
<name>A0A0K2SJ47_LIMPI</name>
<dbReference type="InterPro" id="IPR036554">
    <property type="entry name" value="GHMP_kinase_C_sf"/>
</dbReference>
<evidence type="ECO:0000256" key="3">
    <source>
        <dbReference type="ARBA" id="ARBA00022679"/>
    </source>
</evidence>
<evidence type="ECO:0000256" key="7">
    <source>
        <dbReference type="ARBA" id="ARBA00022840"/>
    </source>
</evidence>
<evidence type="ECO:0000259" key="14">
    <source>
        <dbReference type="Pfam" id="PF10509"/>
    </source>
</evidence>
<dbReference type="InterPro" id="IPR006203">
    <property type="entry name" value="GHMP_knse_ATP-bd_CS"/>
</dbReference>
<evidence type="ECO:0000259" key="13">
    <source>
        <dbReference type="Pfam" id="PF08544"/>
    </source>
</evidence>
<dbReference type="EC" id="2.7.1.6" evidence="11"/>
<dbReference type="InterPro" id="IPR006206">
    <property type="entry name" value="Mevalonate/galactokinase"/>
</dbReference>
<accession>A0A0K2SJ47</accession>
<evidence type="ECO:0000256" key="6">
    <source>
        <dbReference type="ARBA" id="ARBA00022777"/>
    </source>
</evidence>
<dbReference type="GO" id="GO:0004335">
    <property type="term" value="F:galactokinase activity"/>
    <property type="evidence" value="ECO:0007669"/>
    <property type="project" value="UniProtKB-UniRule"/>
</dbReference>
<dbReference type="GO" id="GO:0005524">
    <property type="term" value="F:ATP binding"/>
    <property type="evidence" value="ECO:0007669"/>
    <property type="project" value="UniProtKB-UniRule"/>
</dbReference>
<evidence type="ECO:0000313" key="16">
    <source>
        <dbReference type="Proteomes" id="UP000065807"/>
    </source>
</evidence>
<dbReference type="GO" id="GO:0006012">
    <property type="term" value="P:galactose metabolic process"/>
    <property type="evidence" value="ECO:0007669"/>
    <property type="project" value="UniProtKB-UniRule"/>
</dbReference>
<dbReference type="NCBIfam" id="TIGR00131">
    <property type="entry name" value="gal_kin"/>
    <property type="match status" value="1"/>
</dbReference>
<evidence type="ECO:0000256" key="4">
    <source>
        <dbReference type="ARBA" id="ARBA00022723"/>
    </source>
</evidence>
<dbReference type="Gene3D" id="3.30.230.10">
    <property type="match status" value="1"/>
</dbReference>
<dbReference type="InterPro" id="IPR014721">
    <property type="entry name" value="Ribsml_uS5_D2-typ_fold_subgr"/>
</dbReference>
<dbReference type="PRINTS" id="PR00959">
    <property type="entry name" value="MEVGALKINASE"/>
</dbReference>
<evidence type="ECO:0000256" key="5">
    <source>
        <dbReference type="ARBA" id="ARBA00022741"/>
    </source>
</evidence>
<dbReference type="Pfam" id="PF08544">
    <property type="entry name" value="GHMP_kinases_C"/>
    <property type="match status" value="1"/>
</dbReference>
<dbReference type="GO" id="GO:0046872">
    <property type="term" value="F:metal ion binding"/>
    <property type="evidence" value="ECO:0007669"/>
    <property type="project" value="UniProtKB-KW"/>
</dbReference>
<evidence type="ECO:0000256" key="10">
    <source>
        <dbReference type="ARBA" id="ARBA00023277"/>
    </source>
</evidence>
<dbReference type="SUPFAM" id="SSF55060">
    <property type="entry name" value="GHMP Kinase, C-terminal domain"/>
    <property type="match status" value="1"/>
</dbReference>
<evidence type="ECO:0000313" key="15">
    <source>
        <dbReference type="EMBL" id="BAS27052.1"/>
    </source>
</evidence>
<dbReference type="InterPro" id="IPR013750">
    <property type="entry name" value="GHMP_kinase_C_dom"/>
</dbReference>
<keyword evidence="2" id="KW-0963">Cytoplasm</keyword>
<dbReference type="PROSITE" id="PS00106">
    <property type="entry name" value="GALACTOKINASE"/>
    <property type="match status" value="1"/>
</dbReference>
<evidence type="ECO:0000256" key="1">
    <source>
        <dbReference type="ARBA" id="ARBA00006566"/>
    </source>
</evidence>
<keyword evidence="7" id="KW-0067">ATP-binding</keyword>
<dbReference type="PANTHER" id="PTHR10457:SF7">
    <property type="entry name" value="GALACTOKINASE-RELATED"/>
    <property type="match status" value="1"/>
</dbReference>
<dbReference type="InterPro" id="IPR019539">
    <property type="entry name" value="GalKase_N"/>
</dbReference>
<keyword evidence="6 15" id="KW-0418">Kinase</keyword>
<dbReference type="Pfam" id="PF10509">
    <property type="entry name" value="GalKase_gal_bdg"/>
    <property type="match status" value="1"/>
</dbReference>
<evidence type="ECO:0000256" key="8">
    <source>
        <dbReference type="ARBA" id="ARBA00022842"/>
    </source>
</evidence>
<evidence type="ECO:0000256" key="9">
    <source>
        <dbReference type="ARBA" id="ARBA00023144"/>
    </source>
</evidence>
<dbReference type="KEGG" id="lpil:LIP_1195"/>
<dbReference type="AlphaFoldDB" id="A0A0K2SJ47"/>
<dbReference type="SUPFAM" id="SSF54211">
    <property type="entry name" value="Ribosomal protein S5 domain 2-like"/>
    <property type="match status" value="1"/>
</dbReference>
<dbReference type="FunFam" id="3.30.70.890:FF:000001">
    <property type="entry name" value="Galactokinase"/>
    <property type="match status" value="1"/>
</dbReference>
<organism evidence="15 16">
    <name type="scientific">Limnochorda pilosa</name>
    <dbReference type="NCBI Taxonomy" id="1555112"/>
    <lineage>
        <taxon>Bacteria</taxon>
        <taxon>Bacillati</taxon>
        <taxon>Bacillota</taxon>
        <taxon>Limnochordia</taxon>
        <taxon>Limnochordales</taxon>
        <taxon>Limnochordaceae</taxon>
        <taxon>Limnochorda</taxon>
    </lineage>
</organism>
<dbReference type="InterPro" id="IPR000705">
    <property type="entry name" value="Galactokinase"/>
</dbReference>
<keyword evidence="9" id="KW-0299">Galactose metabolism</keyword>
<evidence type="ECO:0000259" key="12">
    <source>
        <dbReference type="Pfam" id="PF00288"/>
    </source>
</evidence>
<dbReference type="PIRSF" id="PIRSF000530">
    <property type="entry name" value="Galactokinase"/>
    <property type="match status" value="1"/>
</dbReference>
<dbReference type="InterPro" id="IPR019741">
    <property type="entry name" value="Galactokinase_CS"/>
</dbReference>
<dbReference type="PATRIC" id="fig|1555112.3.peg.1244"/>
<evidence type="ECO:0000256" key="2">
    <source>
        <dbReference type="ARBA" id="ARBA00022490"/>
    </source>
</evidence>
<reference evidence="16" key="1">
    <citation type="submission" date="2015-07" db="EMBL/GenBank/DDBJ databases">
        <title>Complete genome sequence and phylogenetic analysis of Limnochorda pilosa.</title>
        <authorList>
            <person name="Watanabe M."/>
            <person name="Kojima H."/>
            <person name="Fukui M."/>
        </authorList>
    </citation>
    <scope>NUCLEOTIDE SEQUENCE [LARGE SCALE GENOMIC DNA]</scope>
    <source>
        <strain evidence="16">HC45</strain>
    </source>
</reference>
<comment type="similarity">
    <text evidence="1">Belongs to the GHMP kinase family. GalK subfamily.</text>
</comment>
<feature type="domain" description="Galactokinase N-terminal" evidence="14">
    <location>
        <begin position="22"/>
        <end position="57"/>
    </location>
</feature>
<keyword evidence="8" id="KW-0460">Magnesium</keyword>
<dbReference type="Proteomes" id="UP000065807">
    <property type="component" value="Chromosome"/>
</dbReference>
<dbReference type="EMBL" id="AP014924">
    <property type="protein sequence ID" value="BAS27052.1"/>
    <property type="molecule type" value="Genomic_DNA"/>
</dbReference>
<proteinExistence type="inferred from homology"/>
<feature type="domain" description="GHMP kinase C-terminal" evidence="13">
    <location>
        <begin position="294"/>
        <end position="366"/>
    </location>
</feature>
<keyword evidence="3" id="KW-0808">Transferase</keyword>
<dbReference type="InterPro" id="IPR006204">
    <property type="entry name" value="GHMP_kinase_N_dom"/>
</dbReference>
<dbReference type="PANTHER" id="PTHR10457">
    <property type="entry name" value="MEVALONATE KINASE/GALACTOKINASE"/>
    <property type="match status" value="1"/>
</dbReference>